<organism evidence="2 3">
    <name type="scientific">Salinomyces thailandicus</name>
    <dbReference type="NCBI Taxonomy" id="706561"/>
    <lineage>
        <taxon>Eukaryota</taxon>
        <taxon>Fungi</taxon>
        <taxon>Dikarya</taxon>
        <taxon>Ascomycota</taxon>
        <taxon>Pezizomycotina</taxon>
        <taxon>Dothideomycetes</taxon>
        <taxon>Dothideomycetidae</taxon>
        <taxon>Mycosphaerellales</taxon>
        <taxon>Teratosphaeriaceae</taxon>
        <taxon>Salinomyces</taxon>
    </lineage>
</organism>
<feature type="signal peptide" evidence="1">
    <location>
        <begin position="1"/>
        <end position="21"/>
    </location>
</feature>
<dbReference type="AlphaFoldDB" id="A0A4U0UC27"/>
<evidence type="ECO:0000256" key="1">
    <source>
        <dbReference type="SAM" id="SignalP"/>
    </source>
</evidence>
<keyword evidence="1" id="KW-0732">Signal</keyword>
<evidence type="ECO:0000313" key="3">
    <source>
        <dbReference type="Proteomes" id="UP000308549"/>
    </source>
</evidence>
<dbReference type="OrthoDB" id="3935682at2759"/>
<proteinExistence type="predicted"/>
<keyword evidence="3" id="KW-1185">Reference proteome</keyword>
<accession>A0A4U0UC27</accession>
<dbReference type="EMBL" id="NAJL01000004">
    <property type="protein sequence ID" value="TKA32948.1"/>
    <property type="molecule type" value="Genomic_DNA"/>
</dbReference>
<protein>
    <recommendedName>
        <fullName evidence="4">GPI anchored cell wall protein</fullName>
    </recommendedName>
</protein>
<gene>
    <name evidence="2" type="ORF">B0A50_01174</name>
</gene>
<name>A0A4U0UC27_9PEZI</name>
<comment type="caution">
    <text evidence="2">The sequence shown here is derived from an EMBL/GenBank/DDBJ whole genome shotgun (WGS) entry which is preliminary data.</text>
</comment>
<reference evidence="2 3" key="1">
    <citation type="submission" date="2017-03" db="EMBL/GenBank/DDBJ databases">
        <title>Genomes of endolithic fungi from Antarctica.</title>
        <authorList>
            <person name="Coleine C."/>
            <person name="Masonjones S."/>
            <person name="Stajich J.E."/>
        </authorList>
    </citation>
    <scope>NUCLEOTIDE SEQUENCE [LARGE SCALE GENOMIC DNA]</scope>
    <source>
        <strain evidence="2 3">CCFEE 6315</strain>
    </source>
</reference>
<evidence type="ECO:0000313" key="2">
    <source>
        <dbReference type="EMBL" id="TKA32948.1"/>
    </source>
</evidence>
<evidence type="ECO:0008006" key="4">
    <source>
        <dbReference type="Google" id="ProtNLM"/>
    </source>
</evidence>
<feature type="chain" id="PRO_5020623895" description="GPI anchored cell wall protein" evidence="1">
    <location>
        <begin position="22"/>
        <end position="168"/>
    </location>
</feature>
<dbReference type="Proteomes" id="UP000308549">
    <property type="component" value="Unassembled WGS sequence"/>
</dbReference>
<sequence>MATILAGTSALTTGLVASVIGVDSCETTYQLICTDAEVCSSTSQTITVTVGPTDFILASAVSTDGATGSGSESCSVDSAASSAVCRIGVSLSYDGTSTSTETTVTATGSQFVYGQYPITAGAEKLPSATGACSSATDNAAAPTGLAVRDVYKVLVAPAAAVAAAGIFS</sequence>